<name>A0A2U9IS47_9CREN</name>
<dbReference type="GO" id="GO:0005829">
    <property type="term" value="C:cytosol"/>
    <property type="evidence" value="ECO:0007669"/>
    <property type="project" value="TreeGrafter"/>
</dbReference>
<dbReference type="Gene3D" id="3.10.490.10">
    <property type="entry name" value="Gamma-glutamyl cyclotransferase-like"/>
    <property type="match status" value="2"/>
</dbReference>
<dbReference type="Pfam" id="PF06094">
    <property type="entry name" value="GGACT"/>
    <property type="match status" value="2"/>
</dbReference>
<dbReference type="EMBL" id="CP029287">
    <property type="protein sequence ID" value="AWR98871.1"/>
    <property type="molecule type" value="Genomic_DNA"/>
</dbReference>
<dbReference type="KEGG" id="mhk:DFR87_03240"/>
<evidence type="ECO:0000313" key="3">
    <source>
        <dbReference type="EMBL" id="AWR98871.1"/>
    </source>
</evidence>
<keyword evidence="4" id="KW-1185">Reference proteome</keyword>
<dbReference type="InterPro" id="IPR009288">
    <property type="entry name" value="AIG2-like_dom"/>
</dbReference>
<dbReference type="RefSeq" id="WP_054836705.1">
    <property type="nucleotide sequence ID" value="NZ_BBBA01000009.1"/>
</dbReference>
<dbReference type="AlphaFoldDB" id="A0A2U9IS47"/>
<dbReference type="STRING" id="1293036.GCA_001315825_01646"/>
<organism evidence="3 4">
    <name type="scientific">Metallosphaera hakonensis JCM 8857 = DSM 7519</name>
    <dbReference type="NCBI Taxonomy" id="1293036"/>
    <lineage>
        <taxon>Archaea</taxon>
        <taxon>Thermoproteota</taxon>
        <taxon>Thermoprotei</taxon>
        <taxon>Sulfolobales</taxon>
        <taxon>Sulfolobaceae</taxon>
        <taxon>Metallosphaera</taxon>
    </lineage>
</organism>
<dbReference type="PANTHER" id="PTHR12510:SF4">
    <property type="entry name" value="GAMMA-GLUTAMYLAMINECYCLOTRANSFERASE"/>
    <property type="match status" value="1"/>
</dbReference>
<proteinExistence type="inferred from homology"/>
<dbReference type="PANTHER" id="PTHR12510">
    <property type="entry name" value="TROPONIN C-AKIN-1 PROTEIN"/>
    <property type="match status" value="1"/>
</dbReference>
<dbReference type="SUPFAM" id="SSF110857">
    <property type="entry name" value="Gamma-glutamyl cyclotransferase-like"/>
    <property type="match status" value="2"/>
</dbReference>
<dbReference type="GO" id="GO:0061929">
    <property type="term" value="F:gamma-glutamylaminecyclotransferase activity"/>
    <property type="evidence" value="ECO:0007669"/>
    <property type="project" value="InterPro"/>
</dbReference>
<gene>
    <name evidence="3" type="ORF">DFR87_03240</name>
</gene>
<reference evidence="4" key="3">
    <citation type="submission" date="2020-03" db="EMBL/GenBank/DDBJ databases">
        <title>Sequencing and Assembly of Multiple Reported Metal-Biooxidizing Members of the Extremely Thermoacidophilic Archaeal Family Sulfolobaceae.</title>
        <authorList>
            <person name="Counts J.A."/>
            <person name="Kelly R.M."/>
        </authorList>
    </citation>
    <scope>NUCLEOTIDE SEQUENCE [LARGE SCALE GENOMIC DNA]</scope>
    <source>
        <strain evidence="4">HO1-1</strain>
    </source>
</reference>
<reference evidence="3 4" key="1">
    <citation type="submission" date="2018-05" db="EMBL/GenBank/DDBJ databases">
        <title>Complete Genome Sequences of Extremely Thermoacidophilic, Metal-Mobilizing Type-Strain Members of the Archaeal Family Sulfolobaceae: Acidianus brierleyi DSM-1651T, Acidianus sulfidivorans DSM-18786T, Metallosphaera hakonensis DSM-7519T, and Metallosphaera prunae DSM-10039T.</title>
        <authorList>
            <person name="Counts J.A."/>
            <person name="Kelly R.M."/>
        </authorList>
    </citation>
    <scope>NUCLEOTIDE SEQUENCE [LARGE SCALE GENOMIC DNA]</scope>
    <source>
        <strain evidence="3 4">HO1-1</strain>
    </source>
</reference>
<dbReference type="GO" id="GO:0016740">
    <property type="term" value="F:transferase activity"/>
    <property type="evidence" value="ECO:0007669"/>
    <property type="project" value="UniProtKB-KW"/>
</dbReference>
<evidence type="ECO:0000256" key="1">
    <source>
        <dbReference type="ARBA" id="ARBA00008861"/>
    </source>
</evidence>
<accession>A0A2U9IS47</accession>
<reference evidence="4" key="2">
    <citation type="submission" date="2020-03" db="EMBL/GenBank/DDBJ databases">
        <title>Complete Genome Sequences of Extremely Thermoacidophilic, Metal-Mobilizing Type-Strain Members of the Archaeal Family Sulfolobaceae: Acidianus brierleyi DSM-1651T, Acidianus sulfidivorans DSM-18786T, Metallosphaera hakonensis DSM-7519T, and Metallosphaera prunae DSM-10039T.</title>
        <authorList>
            <person name="Counts J.A."/>
            <person name="Kelly R.M."/>
        </authorList>
    </citation>
    <scope>NUCLEOTIDE SEQUENCE [LARGE SCALE GENOMIC DNA]</scope>
    <source>
        <strain evidence="4">HO1-1</strain>
    </source>
</reference>
<dbReference type="CDD" id="cd06661">
    <property type="entry name" value="GGCT_like"/>
    <property type="match status" value="2"/>
</dbReference>
<dbReference type="GeneID" id="36834324"/>
<dbReference type="InterPro" id="IPR036568">
    <property type="entry name" value="GGCT-like_sf"/>
</dbReference>
<keyword evidence="3" id="KW-0808">Transferase</keyword>
<feature type="domain" description="Gamma-glutamylcyclotransferase AIG2-like" evidence="2">
    <location>
        <begin position="143"/>
        <end position="246"/>
    </location>
</feature>
<dbReference type="OrthoDB" id="100169at2157"/>
<dbReference type="Proteomes" id="UP000247586">
    <property type="component" value="Chromosome"/>
</dbReference>
<protein>
    <submittedName>
        <fullName evidence="3">Gamma-glutamylcyclotransferase</fullName>
    </submittedName>
</protein>
<sequence>MFIFVYGSLRYGFELHHYLRKARFVGLGYAENYDMYDLGGYPGVAKGDGRIWGEVYEIDQRTLALLDQVEDYKGEEDDLYVRETTTVFFDEKRLHKLDGVYLYRYNQSIKDREEISSGDYSRWVGMPVIVNLFAYAENTNYEVLSERGVKEILRETNSILPGYRMIFNVPCKYGMCANLREDPKGKVCGYVYMLIEDYLNTLDKAEGHLIKYVRKTLRVVDDQGKEYFAVAYVSDQDEGNGTPSDEYRAIILKGLARRWKGECISTGLQ</sequence>
<dbReference type="InterPro" id="IPR013024">
    <property type="entry name" value="GGCT-like"/>
</dbReference>
<feature type="domain" description="Gamma-glutamylcyclotransferase AIG2-like" evidence="2">
    <location>
        <begin position="3"/>
        <end position="121"/>
    </location>
</feature>
<evidence type="ECO:0000313" key="4">
    <source>
        <dbReference type="Proteomes" id="UP000247586"/>
    </source>
</evidence>
<comment type="similarity">
    <text evidence="1">Belongs to the gamma-glutamylcyclotransferase family.</text>
</comment>
<evidence type="ECO:0000259" key="2">
    <source>
        <dbReference type="Pfam" id="PF06094"/>
    </source>
</evidence>
<dbReference type="InterPro" id="IPR039126">
    <property type="entry name" value="GGACT"/>
</dbReference>